<dbReference type="AlphaFoldDB" id="A0A5C3KLM9"/>
<organism evidence="1 2">
    <name type="scientific">Coprinopsis marcescibilis</name>
    <name type="common">Agaric fungus</name>
    <name type="synonym">Psathyrella marcescibilis</name>
    <dbReference type="NCBI Taxonomy" id="230819"/>
    <lineage>
        <taxon>Eukaryota</taxon>
        <taxon>Fungi</taxon>
        <taxon>Dikarya</taxon>
        <taxon>Basidiomycota</taxon>
        <taxon>Agaricomycotina</taxon>
        <taxon>Agaricomycetes</taxon>
        <taxon>Agaricomycetidae</taxon>
        <taxon>Agaricales</taxon>
        <taxon>Agaricineae</taxon>
        <taxon>Psathyrellaceae</taxon>
        <taxon>Coprinopsis</taxon>
    </lineage>
</organism>
<sequence>MATIRLNTIPNLVRDDIYAVLVDRGTMTSFHWMFYVPNAQDQGYRFHLVNTRPIGSANTVDWYYDSGPWSPASSTSSAVYCRIGSLSTIPCDIATLDSYFRQINTRICPQKQAEQERGRCGCRVWFKEAVRVLHDSAAGFIVNCPNEDMLEIELKKFAFAAAIQHVKAYQISEVST</sequence>
<dbReference type="Proteomes" id="UP000307440">
    <property type="component" value="Unassembled WGS sequence"/>
</dbReference>
<gene>
    <name evidence="1" type="ORF">FA15DRAFT_707452</name>
</gene>
<dbReference type="EMBL" id="ML210276">
    <property type="protein sequence ID" value="TFK21176.1"/>
    <property type="molecule type" value="Genomic_DNA"/>
</dbReference>
<reference evidence="1 2" key="1">
    <citation type="journal article" date="2019" name="Nat. Ecol. Evol.">
        <title>Megaphylogeny resolves global patterns of mushroom evolution.</title>
        <authorList>
            <person name="Varga T."/>
            <person name="Krizsan K."/>
            <person name="Foldi C."/>
            <person name="Dima B."/>
            <person name="Sanchez-Garcia M."/>
            <person name="Sanchez-Ramirez S."/>
            <person name="Szollosi G.J."/>
            <person name="Szarkandi J.G."/>
            <person name="Papp V."/>
            <person name="Albert L."/>
            <person name="Andreopoulos W."/>
            <person name="Angelini C."/>
            <person name="Antonin V."/>
            <person name="Barry K.W."/>
            <person name="Bougher N.L."/>
            <person name="Buchanan P."/>
            <person name="Buyck B."/>
            <person name="Bense V."/>
            <person name="Catcheside P."/>
            <person name="Chovatia M."/>
            <person name="Cooper J."/>
            <person name="Damon W."/>
            <person name="Desjardin D."/>
            <person name="Finy P."/>
            <person name="Geml J."/>
            <person name="Haridas S."/>
            <person name="Hughes K."/>
            <person name="Justo A."/>
            <person name="Karasinski D."/>
            <person name="Kautmanova I."/>
            <person name="Kiss B."/>
            <person name="Kocsube S."/>
            <person name="Kotiranta H."/>
            <person name="LaButti K.M."/>
            <person name="Lechner B.E."/>
            <person name="Liimatainen K."/>
            <person name="Lipzen A."/>
            <person name="Lukacs Z."/>
            <person name="Mihaltcheva S."/>
            <person name="Morgado L.N."/>
            <person name="Niskanen T."/>
            <person name="Noordeloos M.E."/>
            <person name="Ohm R.A."/>
            <person name="Ortiz-Santana B."/>
            <person name="Ovrebo C."/>
            <person name="Racz N."/>
            <person name="Riley R."/>
            <person name="Savchenko A."/>
            <person name="Shiryaev A."/>
            <person name="Soop K."/>
            <person name="Spirin V."/>
            <person name="Szebenyi C."/>
            <person name="Tomsovsky M."/>
            <person name="Tulloss R.E."/>
            <person name="Uehling J."/>
            <person name="Grigoriev I.V."/>
            <person name="Vagvolgyi C."/>
            <person name="Papp T."/>
            <person name="Martin F.M."/>
            <person name="Miettinen O."/>
            <person name="Hibbett D.S."/>
            <person name="Nagy L.G."/>
        </authorList>
    </citation>
    <scope>NUCLEOTIDE SEQUENCE [LARGE SCALE GENOMIC DNA]</scope>
    <source>
        <strain evidence="1 2">CBS 121175</strain>
    </source>
</reference>
<name>A0A5C3KLM9_COPMA</name>
<protein>
    <submittedName>
        <fullName evidence="1">Uncharacterized protein</fullName>
    </submittedName>
</protein>
<keyword evidence="2" id="KW-1185">Reference proteome</keyword>
<dbReference type="OrthoDB" id="3016366at2759"/>
<accession>A0A5C3KLM9</accession>
<evidence type="ECO:0000313" key="1">
    <source>
        <dbReference type="EMBL" id="TFK21176.1"/>
    </source>
</evidence>
<evidence type="ECO:0000313" key="2">
    <source>
        <dbReference type="Proteomes" id="UP000307440"/>
    </source>
</evidence>
<proteinExistence type="predicted"/>